<organism evidence="1">
    <name type="scientific">uncultured Phycisphaerae bacterium</name>
    <dbReference type="NCBI Taxonomy" id="904963"/>
    <lineage>
        <taxon>Bacteria</taxon>
        <taxon>Pseudomonadati</taxon>
        <taxon>Planctomycetota</taxon>
        <taxon>Phycisphaerae</taxon>
        <taxon>environmental samples</taxon>
    </lineage>
</organism>
<accession>A0A6J4P920</accession>
<name>A0A6J4P920_9BACT</name>
<reference evidence="1" key="1">
    <citation type="submission" date="2020-02" db="EMBL/GenBank/DDBJ databases">
        <authorList>
            <person name="Meier V. D."/>
        </authorList>
    </citation>
    <scope>NUCLEOTIDE SEQUENCE</scope>
    <source>
        <strain evidence="1">AVDCRST_MAG64</strain>
    </source>
</reference>
<sequence>KKATTDMPWADGRQVLKVVYVVGNETARQGPADMDYAKTAPAAIAKGIIVNAIFCGDAEYQTATPTWREMAKLADGQYMEIARSGGAVYVATPFDDELAKLSNDLNGTYVAFGQQGQAAAENQAQQDANAAGLGKQVAADRASAKVAGQYRNARWDLVDAAKEKDFKLDELKDEQLPEPMRKLTPEQRRAYVEQKAKEREVIQAKIKELAAKRDAFVKEESAKKGLTGDKAFDNAVRESLTRQAESKGYKFE</sequence>
<feature type="non-terminal residue" evidence="1">
    <location>
        <position position="1"/>
    </location>
</feature>
<protein>
    <submittedName>
        <fullName evidence="1">Uncharacterized protein</fullName>
    </submittedName>
</protein>
<dbReference type="AlphaFoldDB" id="A0A6J4P920"/>
<evidence type="ECO:0000313" key="1">
    <source>
        <dbReference type="EMBL" id="CAA9409656.1"/>
    </source>
</evidence>
<dbReference type="EMBL" id="CADCUQ010000500">
    <property type="protein sequence ID" value="CAA9409656.1"/>
    <property type="molecule type" value="Genomic_DNA"/>
</dbReference>
<proteinExistence type="predicted"/>
<gene>
    <name evidence="1" type="ORF">AVDCRST_MAG64-2214</name>
</gene>